<accession>A0ABS0P4F0</accession>
<organism evidence="1 2">
    <name type="scientific">Bradyrhizobium diversitatis</name>
    <dbReference type="NCBI Taxonomy" id="2755406"/>
    <lineage>
        <taxon>Bacteria</taxon>
        <taxon>Pseudomonadati</taxon>
        <taxon>Pseudomonadota</taxon>
        <taxon>Alphaproteobacteria</taxon>
        <taxon>Hyphomicrobiales</taxon>
        <taxon>Nitrobacteraceae</taxon>
        <taxon>Bradyrhizobium</taxon>
    </lineage>
</organism>
<dbReference type="Pfam" id="PF05159">
    <property type="entry name" value="Capsule_synth"/>
    <property type="match status" value="1"/>
</dbReference>
<dbReference type="Gene3D" id="3.40.50.12580">
    <property type="match status" value="1"/>
</dbReference>
<dbReference type="Proteomes" id="UP001194539">
    <property type="component" value="Unassembled WGS sequence"/>
</dbReference>
<dbReference type="InterPro" id="IPR007833">
    <property type="entry name" value="Capsule_polysaccharide_synth"/>
</dbReference>
<gene>
    <name evidence="1" type="ORF">H1B27_17900</name>
</gene>
<dbReference type="EMBL" id="JACEGD010000015">
    <property type="protein sequence ID" value="MBH5388136.1"/>
    <property type="molecule type" value="Genomic_DNA"/>
</dbReference>
<comment type="caution">
    <text evidence="1">The sequence shown here is derived from an EMBL/GenBank/DDBJ whole genome shotgun (WGS) entry which is preliminary data.</text>
</comment>
<dbReference type="RefSeq" id="WP_197966944.1">
    <property type="nucleotide sequence ID" value="NZ_JACEGD010000015.1"/>
</dbReference>
<keyword evidence="2" id="KW-1185">Reference proteome</keyword>
<proteinExistence type="predicted"/>
<evidence type="ECO:0000313" key="2">
    <source>
        <dbReference type="Proteomes" id="UP001194539"/>
    </source>
</evidence>
<sequence>MATPSKTILITTLAEYQTRFWIPVAQRLRAAGNDVELLAFDDRSAEMSAAEGVPVTNMYRDGLRTGPSPDDRDAFDARVAAYGLDGTNFLFSHERFTFGIRDTAALRRRFMIYANAMEALLDRLEAEGKRVELVQELGGFLSVIASFYAARRRNIRNWFIEPSFFRGRMYFTPDSLAAPDVMPTPADAVSPEVRAYLDDTLTQRAIVIPKKDQHHYSAAFKKVVNLRNARRLTEKLWDQFALGKHQEFGHNLRHARVHAAMALNATRLRKLYKPIPGAPFVYYPFHVPADMALTLRSPDYLDQVATVDFLLRTIPDSHVLVVKEHPAQIGAISADRLFELARRFDNFVLLPPQTNNYTVLNRADAVISVNSKSGAEALLLGKPVVVMGDAFYRSCPLVYAVDRLADVPARLRQALSAGPFDPAKGAPYFESAWRSSYPGELYIGDPRLLDTFAASLCAAIAEPAARAN</sequence>
<dbReference type="SUPFAM" id="SSF53756">
    <property type="entry name" value="UDP-Glycosyltransferase/glycogen phosphorylase"/>
    <property type="match status" value="1"/>
</dbReference>
<evidence type="ECO:0000313" key="1">
    <source>
        <dbReference type="EMBL" id="MBH5388136.1"/>
    </source>
</evidence>
<reference evidence="1 2" key="1">
    <citation type="submission" date="2020-07" db="EMBL/GenBank/DDBJ databases">
        <title>Bradyrhizobium diversity isolated from nodules of indigenous legumes of Western Australia.</title>
        <authorList>
            <person name="Klepa M.S."/>
        </authorList>
    </citation>
    <scope>NUCLEOTIDE SEQUENCE [LARGE SCALE GENOMIC DNA]</scope>
    <source>
        <strain evidence="1 2">CNPSo 4019</strain>
    </source>
</reference>
<dbReference type="InterPro" id="IPR043148">
    <property type="entry name" value="TagF_C"/>
</dbReference>
<name>A0ABS0P4F0_9BRAD</name>
<protein>
    <submittedName>
        <fullName evidence="1">Capsule biosynthesis protein</fullName>
    </submittedName>
</protein>